<feature type="domain" description="Vps52 coiled-coil" evidence="6">
    <location>
        <begin position="87"/>
        <end position="257"/>
    </location>
</feature>
<comment type="subcellular location">
    <subcellularLocation>
        <location evidence="1">Golgi apparatus</location>
        <location evidence="1">trans-Golgi network</location>
    </subcellularLocation>
</comment>
<dbReference type="InterPro" id="IPR048361">
    <property type="entry name" value="Vps52_C"/>
</dbReference>
<evidence type="ECO:0000259" key="6">
    <source>
        <dbReference type="Pfam" id="PF04129"/>
    </source>
</evidence>
<evidence type="ECO:0000256" key="4">
    <source>
        <dbReference type="ARBA" id="ARBA00022927"/>
    </source>
</evidence>
<dbReference type="EMBL" id="HBFP01012259">
    <property type="protein sequence ID" value="CAD8824479.1"/>
    <property type="molecule type" value="Transcribed_RNA"/>
</dbReference>
<dbReference type="InterPro" id="IPR048319">
    <property type="entry name" value="Vps52_CC"/>
</dbReference>
<dbReference type="GO" id="GO:0015031">
    <property type="term" value="P:protein transport"/>
    <property type="evidence" value="ECO:0007669"/>
    <property type="project" value="UniProtKB-KW"/>
</dbReference>
<evidence type="ECO:0000256" key="3">
    <source>
        <dbReference type="ARBA" id="ARBA00022448"/>
    </source>
</evidence>
<evidence type="ECO:0008006" key="9">
    <source>
        <dbReference type="Google" id="ProtNLM"/>
    </source>
</evidence>
<gene>
    <name evidence="8" type="ORF">TOLI1172_LOCUS8878</name>
</gene>
<dbReference type="PANTHER" id="PTHR14190:SF7">
    <property type="entry name" value="VACUOLAR PROTEIN SORTING-ASSOCIATED PROTEIN 52 HOMOLOG"/>
    <property type="match status" value="1"/>
</dbReference>
<evidence type="ECO:0000259" key="7">
    <source>
        <dbReference type="Pfam" id="PF20655"/>
    </source>
</evidence>
<evidence type="ECO:0000256" key="5">
    <source>
        <dbReference type="ARBA" id="ARBA00023034"/>
    </source>
</evidence>
<protein>
    <recommendedName>
        <fullName evidence="9">Exocyst complex component Sec3 C-terminal domain-containing protein</fullName>
    </recommendedName>
</protein>
<dbReference type="AlphaFoldDB" id="A0A7S0ZK76"/>
<evidence type="ECO:0000256" key="2">
    <source>
        <dbReference type="ARBA" id="ARBA00008180"/>
    </source>
</evidence>
<keyword evidence="3" id="KW-0813">Transport</keyword>
<dbReference type="PANTHER" id="PTHR14190">
    <property type="entry name" value="SUPPRESSOR OF ACTIN MUTATIONS 2/VACUOLAR PROTEIN SORTING 52"/>
    <property type="match status" value="1"/>
</dbReference>
<evidence type="ECO:0000256" key="1">
    <source>
        <dbReference type="ARBA" id="ARBA00004601"/>
    </source>
</evidence>
<comment type="similarity">
    <text evidence="2">Belongs to the VPS52 family.</text>
</comment>
<dbReference type="GO" id="GO:0000938">
    <property type="term" value="C:GARP complex"/>
    <property type="evidence" value="ECO:0007669"/>
    <property type="project" value="TreeGrafter"/>
</dbReference>
<organism evidence="8">
    <name type="scientific">Timspurckia oligopyrenoides</name>
    <dbReference type="NCBI Taxonomy" id="708627"/>
    <lineage>
        <taxon>Eukaryota</taxon>
        <taxon>Rhodophyta</taxon>
        <taxon>Bangiophyceae</taxon>
        <taxon>Porphyridiales</taxon>
        <taxon>Porphyridiaceae</taxon>
        <taxon>Timspurckia</taxon>
    </lineage>
</organism>
<dbReference type="InterPro" id="IPR007258">
    <property type="entry name" value="Vps52"/>
</dbReference>
<dbReference type="GO" id="GO:0019905">
    <property type="term" value="F:syntaxin binding"/>
    <property type="evidence" value="ECO:0007669"/>
    <property type="project" value="TreeGrafter"/>
</dbReference>
<accession>A0A7S0ZK76</accession>
<reference evidence="8" key="1">
    <citation type="submission" date="2021-01" db="EMBL/GenBank/DDBJ databases">
        <authorList>
            <person name="Corre E."/>
            <person name="Pelletier E."/>
            <person name="Niang G."/>
            <person name="Scheremetjew M."/>
            <person name="Finn R."/>
            <person name="Kale V."/>
            <person name="Holt S."/>
            <person name="Cochrane G."/>
            <person name="Meng A."/>
            <person name="Brown T."/>
            <person name="Cohen L."/>
        </authorList>
    </citation>
    <scope>NUCLEOTIDE SEQUENCE</scope>
    <source>
        <strain evidence="8">CCMP3278</strain>
    </source>
</reference>
<dbReference type="Pfam" id="PF20655">
    <property type="entry name" value="Vps52_C"/>
    <property type="match status" value="1"/>
</dbReference>
<dbReference type="GO" id="GO:0006896">
    <property type="term" value="P:Golgi to vacuole transport"/>
    <property type="evidence" value="ECO:0007669"/>
    <property type="project" value="TreeGrafter"/>
</dbReference>
<name>A0A7S0ZK76_9RHOD</name>
<sequence length="721" mass="82539">MDAKSLSILEDDDLLWKSLGLKEDSGGLHDEEVQVFELIELEKAAKTKEFQELLSANISEVELSQLVVELEAKLLQVESNSIEHFVKEGASLSRLNRDLELCDTGLHKLELELTQFADDLDGISSDMQRLEQQTISSAQRAKTRSVTEAHLSTFLDQIILSPSLIKEIVEGDVGTKNYQENLRILAKKAAFLSLEDTQKAAAYAEIKPKFDLLQHKAVQRVRDFMLTKIELLRKPNTNIQIIKGSVLLRYQPLMEFLQDHAREQYLEVRNDYVETVSILYTELFRKYIFGLVQLKEEVGKDGDWIIESSNSSVTSWLGSFTQSASSSQLTHQSTFGLGKRIETLKKPLGPAVVLAVATSRSQKLLYEEIHRSISKMLLDTCTSESYFCVHLFGEIPGRLFADELRTTEESVVECLKSHVSTCYDLVGLLILLKLNEMMRAEMEKRNIKDLSDFFLNSEIIIKPRVKELFDLNLKSLQNADARSLFRSEADVAPRIVTRRYAEFNATMTTILSFGNMADDTFLRESIRRFRMEYQSLMQRISALFSRSKSRYVFLINNYDFVLSLLSDSDSKVEKDNEELDRDESSIRNEEASILEDAVAGHIAAYVEQELTEHFPDFLSFIRSFQRSKSALNVEVSESKLRLILRDFMANYRVGIDHIRNNILREFPNFENGVQILKRCLAQLLNYHKRFEAILDSVNPKLKAEMVTTSALIVEIKKASEF</sequence>
<dbReference type="GO" id="GO:0042147">
    <property type="term" value="P:retrograde transport, endosome to Golgi"/>
    <property type="evidence" value="ECO:0007669"/>
    <property type="project" value="TreeGrafter"/>
</dbReference>
<dbReference type="GO" id="GO:0005829">
    <property type="term" value="C:cytosol"/>
    <property type="evidence" value="ECO:0007669"/>
    <property type="project" value="GOC"/>
</dbReference>
<keyword evidence="4" id="KW-0653">Protein transport</keyword>
<proteinExistence type="inferred from homology"/>
<feature type="domain" description="Vps52 C-terminal" evidence="7">
    <location>
        <begin position="274"/>
        <end position="579"/>
    </location>
</feature>
<keyword evidence="5" id="KW-0333">Golgi apparatus</keyword>
<evidence type="ECO:0000313" key="8">
    <source>
        <dbReference type="EMBL" id="CAD8824479.1"/>
    </source>
</evidence>
<dbReference type="Pfam" id="PF04129">
    <property type="entry name" value="Vps52_CC"/>
    <property type="match status" value="1"/>
</dbReference>
<dbReference type="GO" id="GO:0032456">
    <property type="term" value="P:endocytic recycling"/>
    <property type="evidence" value="ECO:0007669"/>
    <property type="project" value="TreeGrafter"/>
</dbReference>